<accession>A0ACC0FU77</accession>
<proteinExistence type="predicted"/>
<evidence type="ECO:0000313" key="2">
    <source>
        <dbReference type="Proteomes" id="UP001060215"/>
    </source>
</evidence>
<protein>
    <submittedName>
        <fullName evidence="1">Uncharacterized protein</fullName>
    </submittedName>
</protein>
<dbReference type="Proteomes" id="UP001060215">
    <property type="component" value="Chromosome 13"/>
</dbReference>
<organism evidence="1 2">
    <name type="scientific">Camellia lanceoleosa</name>
    <dbReference type="NCBI Taxonomy" id="1840588"/>
    <lineage>
        <taxon>Eukaryota</taxon>
        <taxon>Viridiplantae</taxon>
        <taxon>Streptophyta</taxon>
        <taxon>Embryophyta</taxon>
        <taxon>Tracheophyta</taxon>
        <taxon>Spermatophyta</taxon>
        <taxon>Magnoliopsida</taxon>
        <taxon>eudicotyledons</taxon>
        <taxon>Gunneridae</taxon>
        <taxon>Pentapetalae</taxon>
        <taxon>asterids</taxon>
        <taxon>Ericales</taxon>
        <taxon>Theaceae</taxon>
        <taxon>Camellia</taxon>
    </lineage>
</organism>
<comment type="caution">
    <text evidence="1">The sequence shown here is derived from an EMBL/GenBank/DDBJ whole genome shotgun (WGS) entry which is preliminary data.</text>
</comment>
<evidence type="ECO:0000313" key="1">
    <source>
        <dbReference type="EMBL" id="KAI7990981.1"/>
    </source>
</evidence>
<keyword evidence="2" id="KW-1185">Reference proteome</keyword>
<name>A0ACC0FU77_9ERIC</name>
<dbReference type="EMBL" id="CM045770">
    <property type="protein sequence ID" value="KAI7990981.1"/>
    <property type="molecule type" value="Genomic_DNA"/>
</dbReference>
<sequence length="152" mass="17169">MGAAVGWAILEKFGQCLFDLIRSEFDYLFCFDTNIQKLQTQLRKLKSTREGVQLWAVKPDDNLKSVPGADAWLIEANNKIAEADAIIESAARVQTACLKGWCWPRYSLSRKAAIITPDLVHLQTEGIEYTRLSNSIPSSLFLLFGVWDPNIY</sequence>
<reference evidence="1 2" key="1">
    <citation type="journal article" date="2022" name="Plant J.">
        <title>Chromosome-level genome of Camellia lanceoleosa provides a valuable resource for understanding genome evolution and self-incompatibility.</title>
        <authorList>
            <person name="Gong W."/>
            <person name="Xiao S."/>
            <person name="Wang L."/>
            <person name="Liao Z."/>
            <person name="Chang Y."/>
            <person name="Mo W."/>
            <person name="Hu G."/>
            <person name="Li W."/>
            <person name="Zhao G."/>
            <person name="Zhu H."/>
            <person name="Hu X."/>
            <person name="Ji K."/>
            <person name="Xiang X."/>
            <person name="Song Q."/>
            <person name="Yuan D."/>
            <person name="Jin S."/>
            <person name="Zhang L."/>
        </authorList>
    </citation>
    <scope>NUCLEOTIDE SEQUENCE [LARGE SCALE GENOMIC DNA]</scope>
    <source>
        <strain evidence="1">SQ_2022a</strain>
    </source>
</reference>
<gene>
    <name evidence="1" type="ORF">LOK49_LG12G02575</name>
</gene>